<evidence type="ECO:0000256" key="1">
    <source>
        <dbReference type="SAM" id="Phobius"/>
    </source>
</evidence>
<evidence type="ECO:0000313" key="2">
    <source>
        <dbReference type="EMBL" id="EEG32921.1"/>
    </source>
</evidence>
<keyword evidence="3" id="KW-1185">Reference proteome</keyword>
<gene>
    <name evidence="2" type="ORF">NEIFLAOT_02011</name>
</gene>
<organism evidence="2 3">
    <name type="scientific">Neisseria flavescens NRL30031/H210</name>
    <dbReference type="NCBI Taxonomy" id="546264"/>
    <lineage>
        <taxon>Bacteria</taxon>
        <taxon>Pseudomonadati</taxon>
        <taxon>Pseudomonadota</taxon>
        <taxon>Betaproteobacteria</taxon>
        <taxon>Neisseriales</taxon>
        <taxon>Neisseriaceae</taxon>
        <taxon>Neisseria</taxon>
    </lineage>
</organism>
<feature type="transmembrane region" description="Helical" evidence="1">
    <location>
        <begin position="6"/>
        <end position="26"/>
    </location>
</feature>
<keyword evidence="1" id="KW-1133">Transmembrane helix</keyword>
<dbReference type="AlphaFoldDB" id="C0EPX0"/>
<evidence type="ECO:0000313" key="3">
    <source>
        <dbReference type="Proteomes" id="UP000004457"/>
    </source>
</evidence>
<name>C0EPX0_NEIFL</name>
<accession>C0EPX0</accession>
<comment type="caution">
    <text evidence="2">The sequence shown here is derived from an EMBL/GenBank/DDBJ whole genome shotgun (WGS) entry which is preliminary data.</text>
</comment>
<protein>
    <submittedName>
        <fullName evidence="2">Uncharacterized protein</fullName>
    </submittedName>
</protein>
<dbReference type="EMBL" id="ACEN01000095">
    <property type="protein sequence ID" value="EEG32921.1"/>
    <property type="molecule type" value="Genomic_DNA"/>
</dbReference>
<sequence length="86" mass="9826">MTNRKSYSVICFSIMPFSILLSKGMYTHTLFLLRFFIFLSQTKNNDVSVKILKKHGFIQLNLFQTAFVSSSPSVQPASFNFRCCAS</sequence>
<reference evidence="2 3" key="1">
    <citation type="submission" date="2009-01" db="EMBL/GenBank/DDBJ databases">
        <authorList>
            <person name="Fulton L."/>
            <person name="Clifton S."/>
            <person name="Chinwalla A.T."/>
            <person name="Mitreva M."/>
            <person name="Sodergren E."/>
            <person name="Weinstock G."/>
            <person name="Clifton S."/>
            <person name="Dooling D.J."/>
            <person name="Fulton B."/>
            <person name="Minx P."/>
            <person name="Pepin K.H."/>
            <person name="Johnson M."/>
            <person name="Bhonagiri V."/>
            <person name="Nash W.E."/>
            <person name="Mardis E.R."/>
            <person name="Wilson R.K."/>
        </authorList>
    </citation>
    <scope>NUCLEOTIDE SEQUENCE [LARGE SCALE GENOMIC DNA]</scope>
    <source>
        <strain evidence="2 3">NRL30031/H210</strain>
    </source>
</reference>
<keyword evidence="1" id="KW-0472">Membrane</keyword>
<keyword evidence="1" id="KW-0812">Transmembrane</keyword>
<dbReference type="Proteomes" id="UP000004457">
    <property type="component" value="Unassembled WGS sequence"/>
</dbReference>
<proteinExistence type="predicted"/>